<accession>G0U2B6</accession>
<dbReference type="AlphaFoldDB" id="G0U2B6"/>
<organism evidence="2">
    <name type="scientific">Trypanosoma vivax (strain Y486)</name>
    <dbReference type="NCBI Taxonomy" id="1055687"/>
    <lineage>
        <taxon>Eukaryota</taxon>
        <taxon>Discoba</taxon>
        <taxon>Euglenozoa</taxon>
        <taxon>Kinetoplastea</taxon>
        <taxon>Metakinetoplastina</taxon>
        <taxon>Trypanosomatida</taxon>
        <taxon>Trypanosomatidae</taxon>
        <taxon>Trypanosoma</taxon>
        <taxon>Duttonella</taxon>
    </lineage>
</organism>
<protein>
    <submittedName>
        <fullName evidence="2">Uncharacterized protein</fullName>
    </submittedName>
</protein>
<dbReference type="EMBL" id="HE573025">
    <property type="protein sequence ID" value="CCC50419.1"/>
    <property type="molecule type" value="Genomic_DNA"/>
</dbReference>
<evidence type="ECO:0000256" key="1">
    <source>
        <dbReference type="SAM" id="MobiDB-lite"/>
    </source>
</evidence>
<gene>
    <name evidence="2" type="ORF">TVY486_0902410</name>
</gene>
<proteinExistence type="predicted"/>
<dbReference type="OMA" id="WWLLEGQ"/>
<reference evidence="2" key="1">
    <citation type="journal article" date="2012" name="Proc. Natl. Acad. Sci. U.S.A.">
        <title>Antigenic diversity is generated by distinct evolutionary mechanisms in African trypanosome species.</title>
        <authorList>
            <person name="Jackson A.P."/>
            <person name="Berry A."/>
            <person name="Aslett M."/>
            <person name="Allison H.C."/>
            <person name="Burton P."/>
            <person name="Vavrova-Anderson J."/>
            <person name="Brown R."/>
            <person name="Browne H."/>
            <person name="Corton N."/>
            <person name="Hauser H."/>
            <person name="Gamble J."/>
            <person name="Gilderthorp R."/>
            <person name="Marcello L."/>
            <person name="McQuillan J."/>
            <person name="Otto T.D."/>
            <person name="Quail M.A."/>
            <person name="Sanders M.J."/>
            <person name="van Tonder A."/>
            <person name="Ginger M.L."/>
            <person name="Field M.C."/>
            <person name="Barry J.D."/>
            <person name="Hertz-Fowler C."/>
            <person name="Berriman M."/>
        </authorList>
    </citation>
    <scope>NUCLEOTIDE SEQUENCE</scope>
    <source>
        <strain evidence="2">Y486</strain>
    </source>
</reference>
<evidence type="ECO:0000313" key="2">
    <source>
        <dbReference type="EMBL" id="CCC50419.1"/>
    </source>
</evidence>
<feature type="compositionally biased region" description="Polar residues" evidence="1">
    <location>
        <begin position="443"/>
        <end position="456"/>
    </location>
</feature>
<sequence>MGRIQRLFARQLACPYVRSSASATTASVMSFQDMQRCIRQSMVRHVLLASQPLTVDELADLVNKTLSLQLCSAKMVGVHGTLKRLSNALMSEECCGSVPNPDRDVSKNVESVVRLLLAVDPQFRVSPGGYVCYPNLPSLFLASSSVCTNGNWMSSARTVVRTAESEAKRRGRKKGGGGRLRCGDGSACATARGDKGQGWSYILSLWCLLDSLAECEVGGRIQPGGRACNVNSGCGHDTSRGEVTVSEKLVDSWMGAFDAGDVPSILCGGGTGSGCGGGHQTARRAVPPLEFRECVEGSDALRRWHTEAKEGFVSELLTVKSFPSPSARNLLQQVNFHLGYLFNLVIAAPITLGRLTALIQWDELPFSAYYRSFLHFLVVYTACSAVAQMERHEMRRRVTEQKWRSLLWPRVHEKWERQQLSRRFASFGCAEGLVAAQPVGDGQKNSNASSGDNGTARSPAPTGEVYEAWVRCNSGPVVNPKCSDICRCVLFQPHKEMTPLDATTRTPSEVLEAVLQAVEKKPEIEKRACGSCQGGSVASEAANGMVVFALSPYIIEQRICRFVRLWWFLEGKDAARKPSNNAVITVKRLCQLCLWEHEYGPRAAPRMMLHYLRSVSKGVDNVLRLKPPPSSETKSTGEINEDAGKWRVVVPLITRDDKTSPIGRR</sequence>
<name>G0U2B6_TRYVY</name>
<feature type="region of interest" description="Disordered" evidence="1">
    <location>
        <begin position="438"/>
        <end position="459"/>
    </location>
</feature>
<dbReference type="VEuPathDB" id="TriTrypDB:TvY486_0902410"/>